<protein>
    <submittedName>
        <fullName evidence="2">Uncharacterized protein</fullName>
    </submittedName>
</protein>
<dbReference type="AlphaFoldDB" id="A0A918YXK6"/>
<name>A0A918YXK6_9ACTN</name>
<sequence length="83" mass="8643">MNGNHTHKPRRTTRPGPATTTAPGPLAGTPEDPAQAQPAGQAPQDERTQDSLLRQAGRAAVLSLAGTPALIVGAVVERWLSTR</sequence>
<reference evidence="2" key="2">
    <citation type="submission" date="2020-09" db="EMBL/GenBank/DDBJ databases">
        <authorList>
            <person name="Sun Q."/>
            <person name="Ohkuma M."/>
        </authorList>
    </citation>
    <scope>NUCLEOTIDE SEQUENCE</scope>
    <source>
        <strain evidence="2">JCM 4646</strain>
    </source>
</reference>
<keyword evidence="3" id="KW-1185">Reference proteome</keyword>
<reference evidence="2" key="1">
    <citation type="journal article" date="2014" name="Int. J. Syst. Evol. Microbiol.">
        <title>Complete genome sequence of Corynebacterium casei LMG S-19264T (=DSM 44701T), isolated from a smear-ripened cheese.</title>
        <authorList>
            <consortium name="US DOE Joint Genome Institute (JGI-PGF)"/>
            <person name="Walter F."/>
            <person name="Albersmeier A."/>
            <person name="Kalinowski J."/>
            <person name="Ruckert C."/>
        </authorList>
    </citation>
    <scope>NUCLEOTIDE SEQUENCE</scope>
    <source>
        <strain evidence="2">JCM 4646</strain>
    </source>
</reference>
<organism evidence="2 3">
    <name type="scientific">Kitasatospora indigofera</name>
    <dbReference type="NCBI Taxonomy" id="67307"/>
    <lineage>
        <taxon>Bacteria</taxon>
        <taxon>Bacillati</taxon>
        <taxon>Actinomycetota</taxon>
        <taxon>Actinomycetes</taxon>
        <taxon>Kitasatosporales</taxon>
        <taxon>Streptomycetaceae</taxon>
        <taxon>Kitasatospora</taxon>
    </lineage>
</organism>
<dbReference type="EMBL" id="BNBO01000108">
    <property type="protein sequence ID" value="GHE27783.1"/>
    <property type="molecule type" value="Genomic_DNA"/>
</dbReference>
<evidence type="ECO:0000256" key="1">
    <source>
        <dbReference type="SAM" id="MobiDB-lite"/>
    </source>
</evidence>
<dbReference type="Proteomes" id="UP000617734">
    <property type="component" value="Unassembled WGS sequence"/>
</dbReference>
<evidence type="ECO:0000313" key="3">
    <source>
        <dbReference type="Proteomes" id="UP000617734"/>
    </source>
</evidence>
<dbReference type="GeneID" id="95358244"/>
<comment type="caution">
    <text evidence="2">The sequence shown here is derived from an EMBL/GenBank/DDBJ whole genome shotgun (WGS) entry which is preliminary data.</text>
</comment>
<dbReference type="RefSeq" id="WP_190215884.1">
    <property type="nucleotide sequence ID" value="NZ_BNBO01000108.1"/>
</dbReference>
<feature type="compositionally biased region" description="Low complexity" evidence="1">
    <location>
        <begin position="14"/>
        <end position="43"/>
    </location>
</feature>
<accession>A0A918YXK6</accession>
<feature type="region of interest" description="Disordered" evidence="1">
    <location>
        <begin position="1"/>
        <end position="52"/>
    </location>
</feature>
<gene>
    <name evidence="2" type="ORF">GCM10018781_80390</name>
</gene>
<proteinExistence type="predicted"/>
<evidence type="ECO:0000313" key="2">
    <source>
        <dbReference type="EMBL" id="GHE27783.1"/>
    </source>
</evidence>
<feature type="compositionally biased region" description="Basic residues" evidence="1">
    <location>
        <begin position="1"/>
        <end position="13"/>
    </location>
</feature>